<dbReference type="Pfam" id="PF01488">
    <property type="entry name" value="Shikimate_DH"/>
    <property type="match status" value="1"/>
</dbReference>
<dbReference type="GO" id="GO:0006779">
    <property type="term" value="P:porphyrin-containing compound biosynthetic process"/>
    <property type="evidence" value="ECO:0007669"/>
    <property type="project" value="UniProtKB-KW"/>
</dbReference>
<dbReference type="InterPro" id="IPR036343">
    <property type="entry name" value="GluRdtase_N_sf"/>
</dbReference>
<dbReference type="SUPFAM" id="SSF51735">
    <property type="entry name" value="NAD(P)-binding Rossmann-fold domains"/>
    <property type="match status" value="1"/>
</dbReference>
<dbReference type="GO" id="GO:0050661">
    <property type="term" value="F:NADP binding"/>
    <property type="evidence" value="ECO:0007669"/>
    <property type="project" value="InterPro"/>
</dbReference>
<feature type="domain" description="Glutamyl-tRNA reductase N-terminal" evidence="10">
    <location>
        <begin position="45"/>
        <end position="85"/>
    </location>
</feature>
<dbReference type="OrthoDB" id="424281at2759"/>
<feature type="domain" description="Quinate/shikimate 5-dehydrogenase/glutamyl-tRNA reductase" evidence="9">
    <location>
        <begin position="195"/>
        <end position="304"/>
    </location>
</feature>
<sequence length="380" mass="42080">MCRGRGAIALSSTLPPLTLGEALEMKKFDAVELGPRRQQFTLVDTKKELEPYLFSHTGEDAIQHLFEVSSGLDSLVLGEAQILAQDVPVAGPRGPRSSSGGKIVAKMLNAAWDDSEDSHGQIGTQPNQDWKRQMMVTLMVSSGLMLFRLRLQCCSGIDDVQGDARLAKACEQAACGSLRVRRCGFMWSWLLLLALFSKHPDIKVTLVNRSVEKAQEVLDDDMVKNRGGANASVAPLDQMFDVMRQSDVTFTATGSKVPIIHAKDLQELERNLMLVDISVPLNVAGDCAEVERVTSYSVDDLKKVVEANAMKRQAEVKKARRFITEEVAKFKCWQASQGAVPYLAALQAMAEKIRREEYAKMEHKLKGLQEKEKDALDKLT</sequence>
<dbReference type="InterPro" id="IPR000343">
    <property type="entry name" value="4pyrrol_synth_GluRdtase"/>
</dbReference>
<dbReference type="GO" id="GO:0008883">
    <property type="term" value="F:glutamyl-tRNA reductase activity"/>
    <property type="evidence" value="ECO:0007669"/>
    <property type="project" value="UniProtKB-EC"/>
</dbReference>
<comment type="caution">
    <text evidence="11">The sequence shown here is derived from an EMBL/GenBank/DDBJ whole genome shotgun (WGS) entry which is preliminary data.</text>
</comment>
<dbReference type="SUPFAM" id="SSF69742">
    <property type="entry name" value="Glutamyl tRNA-reductase catalytic, N-terminal domain"/>
    <property type="match status" value="1"/>
</dbReference>
<dbReference type="InterPro" id="IPR006151">
    <property type="entry name" value="Shikm_DH/Glu-tRNA_Rdtase"/>
</dbReference>
<evidence type="ECO:0000256" key="3">
    <source>
        <dbReference type="ARBA" id="ARBA00012970"/>
    </source>
</evidence>
<proteinExistence type="inferred from homology"/>
<dbReference type="Gene3D" id="3.40.50.720">
    <property type="entry name" value="NAD(P)-binding Rossmann-like Domain"/>
    <property type="match status" value="1"/>
</dbReference>
<dbReference type="PANTHER" id="PTHR43120:SF1">
    <property type="entry name" value="GLUTAMYL-TRNA REDUCTASE 1, CHLOROPLASTIC"/>
    <property type="match status" value="1"/>
</dbReference>
<evidence type="ECO:0000256" key="4">
    <source>
        <dbReference type="ARBA" id="ARBA00022857"/>
    </source>
</evidence>
<evidence type="ECO:0000256" key="1">
    <source>
        <dbReference type="ARBA" id="ARBA00005059"/>
    </source>
</evidence>
<dbReference type="AlphaFoldDB" id="A0A9P1CRJ2"/>
<dbReference type="InterPro" id="IPR015896">
    <property type="entry name" value="4pyrrol_synth_GluRdtase_dimer"/>
</dbReference>
<keyword evidence="6" id="KW-0627">Porphyrin biosynthesis</keyword>
<evidence type="ECO:0000256" key="6">
    <source>
        <dbReference type="ARBA" id="ARBA00023244"/>
    </source>
</evidence>
<evidence type="ECO:0000313" key="11">
    <source>
        <dbReference type="EMBL" id="CAI3996166.1"/>
    </source>
</evidence>
<reference evidence="12" key="2">
    <citation type="submission" date="2024-04" db="EMBL/GenBank/DDBJ databases">
        <authorList>
            <person name="Chen Y."/>
            <person name="Shah S."/>
            <person name="Dougan E. K."/>
            <person name="Thang M."/>
            <person name="Chan C."/>
        </authorList>
    </citation>
    <scope>NUCLEOTIDE SEQUENCE [LARGE SCALE GENOMIC DNA]</scope>
</reference>
<feature type="domain" description="Tetrapyrrole biosynthesis glutamyl-tRNA reductase dimerisation" evidence="8">
    <location>
        <begin position="318"/>
        <end position="380"/>
    </location>
</feature>
<dbReference type="Gene3D" id="3.30.460.30">
    <property type="entry name" value="Glutamyl-tRNA reductase, N-terminal domain"/>
    <property type="match status" value="1"/>
</dbReference>
<organism evidence="11">
    <name type="scientific">Cladocopium goreaui</name>
    <dbReference type="NCBI Taxonomy" id="2562237"/>
    <lineage>
        <taxon>Eukaryota</taxon>
        <taxon>Sar</taxon>
        <taxon>Alveolata</taxon>
        <taxon>Dinophyceae</taxon>
        <taxon>Suessiales</taxon>
        <taxon>Symbiodiniaceae</taxon>
        <taxon>Cladocopium</taxon>
    </lineage>
</organism>
<dbReference type="InterPro" id="IPR036453">
    <property type="entry name" value="GluRdtase_dimer_dom_sf"/>
</dbReference>
<accession>A0A9P1CRJ2</accession>
<dbReference type="HAMAP" id="MF_00087">
    <property type="entry name" value="Glu_tRNA_reductase"/>
    <property type="match status" value="1"/>
</dbReference>
<feature type="non-terminal residue" evidence="11">
    <location>
        <position position="1"/>
    </location>
</feature>
<dbReference type="EMBL" id="CAMXCT020002168">
    <property type="protein sequence ID" value="CAL1149541.1"/>
    <property type="molecule type" value="Genomic_DNA"/>
</dbReference>
<keyword evidence="5" id="KW-0560">Oxidoreductase</keyword>
<dbReference type="InterPro" id="IPR015895">
    <property type="entry name" value="4pyrrol_synth_GluRdtase_N"/>
</dbReference>
<comment type="similarity">
    <text evidence="2">Belongs to the glutamyl-tRNA reductase family.</text>
</comment>
<evidence type="ECO:0000259" key="8">
    <source>
        <dbReference type="Pfam" id="PF00745"/>
    </source>
</evidence>
<dbReference type="EMBL" id="CAMXCT030002168">
    <property type="protein sequence ID" value="CAL4783478.1"/>
    <property type="molecule type" value="Genomic_DNA"/>
</dbReference>
<dbReference type="Proteomes" id="UP001152797">
    <property type="component" value="Unassembled WGS sequence"/>
</dbReference>
<comment type="catalytic activity">
    <reaction evidence="7">
        <text>(S)-4-amino-5-oxopentanoate + tRNA(Glu) + NADP(+) = L-glutamyl-tRNA(Glu) + NADPH + H(+)</text>
        <dbReference type="Rhea" id="RHEA:12344"/>
        <dbReference type="Rhea" id="RHEA-COMP:9663"/>
        <dbReference type="Rhea" id="RHEA-COMP:9680"/>
        <dbReference type="ChEBI" id="CHEBI:15378"/>
        <dbReference type="ChEBI" id="CHEBI:57501"/>
        <dbReference type="ChEBI" id="CHEBI:57783"/>
        <dbReference type="ChEBI" id="CHEBI:58349"/>
        <dbReference type="ChEBI" id="CHEBI:78442"/>
        <dbReference type="ChEBI" id="CHEBI:78520"/>
        <dbReference type="EC" id="1.2.1.70"/>
    </reaction>
</comment>
<protein>
    <recommendedName>
        <fullName evidence="3">glutamyl-tRNA reductase</fullName>
        <ecNumber evidence="3">1.2.1.70</ecNumber>
    </recommendedName>
</protein>
<evidence type="ECO:0000259" key="10">
    <source>
        <dbReference type="Pfam" id="PF05201"/>
    </source>
</evidence>
<dbReference type="PANTHER" id="PTHR43120">
    <property type="entry name" value="GLUTAMYL-TRNA REDUCTASE 1, CHLOROPLASTIC"/>
    <property type="match status" value="1"/>
</dbReference>
<evidence type="ECO:0000259" key="9">
    <source>
        <dbReference type="Pfam" id="PF01488"/>
    </source>
</evidence>
<evidence type="ECO:0000256" key="7">
    <source>
        <dbReference type="ARBA" id="ARBA00047464"/>
    </source>
</evidence>
<reference evidence="11" key="1">
    <citation type="submission" date="2022-10" db="EMBL/GenBank/DDBJ databases">
        <authorList>
            <person name="Chen Y."/>
            <person name="Dougan E. K."/>
            <person name="Chan C."/>
            <person name="Rhodes N."/>
            <person name="Thang M."/>
        </authorList>
    </citation>
    <scope>NUCLEOTIDE SEQUENCE</scope>
</reference>
<dbReference type="InterPro" id="IPR036291">
    <property type="entry name" value="NAD(P)-bd_dom_sf"/>
</dbReference>
<keyword evidence="4" id="KW-0521">NADP</keyword>
<dbReference type="Pfam" id="PF00745">
    <property type="entry name" value="GlutR_dimer"/>
    <property type="match status" value="1"/>
</dbReference>
<evidence type="ECO:0000256" key="5">
    <source>
        <dbReference type="ARBA" id="ARBA00023002"/>
    </source>
</evidence>
<comment type="pathway">
    <text evidence="1">Porphyrin-containing compound metabolism; protoporphyrin-IX biosynthesis; 5-aminolevulinate from L-glutamyl-tRNA(Glu): step 1/2.</text>
</comment>
<keyword evidence="13" id="KW-1185">Reference proteome</keyword>
<dbReference type="Pfam" id="PF05201">
    <property type="entry name" value="GlutR_N"/>
    <property type="match status" value="1"/>
</dbReference>
<evidence type="ECO:0000313" key="12">
    <source>
        <dbReference type="EMBL" id="CAL1149541.1"/>
    </source>
</evidence>
<dbReference type="SUPFAM" id="SSF69075">
    <property type="entry name" value="Glutamyl tRNA-reductase dimerization domain"/>
    <property type="match status" value="1"/>
</dbReference>
<dbReference type="EMBL" id="CAMXCT010002168">
    <property type="protein sequence ID" value="CAI3996166.1"/>
    <property type="molecule type" value="Genomic_DNA"/>
</dbReference>
<dbReference type="EC" id="1.2.1.70" evidence="3"/>
<name>A0A9P1CRJ2_9DINO</name>
<evidence type="ECO:0000313" key="13">
    <source>
        <dbReference type="Proteomes" id="UP001152797"/>
    </source>
</evidence>
<gene>
    <name evidence="11" type="ORF">C1SCF055_LOCUS22664</name>
</gene>
<evidence type="ECO:0000256" key="2">
    <source>
        <dbReference type="ARBA" id="ARBA00005916"/>
    </source>
</evidence>